<dbReference type="Proteomes" id="UP000823588">
    <property type="component" value="Unassembled WGS sequence"/>
</dbReference>
<keyword evidence="3" id="KW-1185">Reference proteome</keyword>
<dbReference type="InterPro" id="IPR029062">
    <property type="entry name" value="Class_I_gatase-like"/>
</dbReference>
<dbReference type="PANTHER" id="PTHR42695:SF5">
    <property type="entry name" value="GLUTAMINE AMIDOTRANSFERASE YLR126C-RELATED"/>
    <property type="match status" value="1"/>
</dbReference>
<protein>
    <submittedName>
        <fullName evidence="2">GMP synthase (Glutamine-hydrolyzing)</fullName>
        <ecNumber evidence="2">6.3.5.2</ecNumber>
    </submittedName>
</protein>
<evidence type="ECO:0000313" key="2">
    <source>
        <dbReference type="EMBL" id="MBP1921326.1"/>
    </source>
</evidence>
<sequence length="238" mass="26323">MARLRFALLNAAHDGANTRRNFRREIDADLAEFEAVEGHLPDHTDFDGVVVTGSRSSVYWDEAWIPPLVEYIAEAAENGVPVLGVCYGHQVLAEALGGRVAGMDGFEIGYNTIRQVRDDELFTDVEESFTAFTTHGDTVVDLPPGATLLAENEHGVHAFRKGHSWGVQFHPEYDVETAREVTEGKRERIGDARVDEVLAEITPEAYEAACEAKSLFDNFVAYTQDLKHEREAATAADD</sequence>
<dbReference type="EC" id="6.3.5.2" evidence="2"/>
<dbReference type="GO" id="GO:0005829">
    <property type="term" value="C:cytosol"/>
    <property type="evidence" value="ECO:0007669"/>
    <property type="project" value="TreeGrafter"/>
</dbReference>
<dbReference type="EMBL" id="JAGGKQ010000002">
    <property type="protein sequence ID" value="MBP1921326.1"/>
    <property type="molecule type" value="Genomic_DNA"/>
</dbReference>
<dbReference type="InterPro" id="IPR044992">
    <property type="entry name" value="ChyE-like"/>
</dbReference>
<keyword evidence="2" id="KW-0436">Ligase</keyword>
<dbReference type="InterPro" id="IPR017926">
    <property type="entry name" value="GATASE"/>
</dbReference>
<evidence type="ECO:0000313" key="3">
    <source>
        <dbReference type="Proteomes" id="UP000823588"/>
    </source>
</evidence>
<dbReference type="Pfam" id="PF00117">
    <property type="entry name" value="GATase"/>
    <property type="match status" value="1"/>
</dbReference>
<dbReference type="PANTHER" id="PTHR42695">
    <property type="entry name" value="GLUTAMINE AMIDOTRANSFERASE YLR126C-RELATED"/>
    <property type="match status" value="1"/>
</dbReference>
<feature type="domain" description="Glutamine amidotransferase" evidence="1">
    <location>
        <begin position="43"/>
        <end position="177"/>
    </location>
</feature>
<dbReference type="CDD" id="cd01741">
    <property type="entry name" value="GATase1_1"/>
    <property type="match status" value="1"/>
</dbReference>
<organism evidence="2 3">
    <name type="scientific">Halorubrum alkaliphilum</name>
    <dbReference type="NCBI Taxonomy" id="261290"/>
    <lineage>
        <taxon>Archaea</taxon>
        <taxon>Methanobacteriati</taxon>
        <taxon>Methanobacteriota</taxon>
        <taxon>Stenosarchaea group</taxon>
        <taxon>Halobacteria</taxon>
        <taxon>Halobacteriales</taxon>
        <taxon>Haloferacaceae</taxon>
        <taxon>Halorubrum</taxon>
    </lineage>
</organism>
<proteinExistence type="predicted"/>
<dbReference type="Gene3D" id="3.40.50.880">
    <property type="match status" value="1"/>
</dbReference>
<dbReference type="PROSITE" id="PS51273">
    <property type="entry name" value="GATASE_TYPE_1"/>
    <property type="match status" value="1"/>
</dbReference>
<accession>A0A8T4GB44</accession>
<dbReference type="RefSeq" id="WP_209482711.1">
    <property type="nucleotide sequence ID" value="NZ_JAGGKQ010000002.1"/>
</dbReference>
<comment type="caution">
    <text evidence="2">The sequence shown here is derived from an EMBL/GenBank/DDBJ whole genome shotgun (WGS) entry which is preliminary data.</text>
</comment>
<name>A0A8T4GB44_9EURY</name>
<dbReference type="GO" id="GO:0003922">
    <property type="term" value="F:GMP synthase (glutamine-hydrolyzing) activity"/>
    <property type="evidence" value="ECO:0007669"/>
    <property type="project" value="UniProtKB-EC"/>
</dbReference>
<reference evidence="2" key="1">
    <citation type="submission" date="2021-03" db="EMBL/GenBank/DDBJ databases">
        <title>Genomic Encyclopedia of Type Strains, Phase IV (KMG-IV): sequencing the most valuable type-strain genomes for metagenomic binning, comparative biology and taxonomic classification.</title>
        <authorList>
            <person name="Goeker M."/>
        </authorList>
    </citation>
    <scope>NUCLEOTIDE SEQUENCE</scope>
    <source>
        <strain evidence="2">DSM 23564</strain>
    </source>
</reference>
<dbReference type="SUPFAM" id="SSF52317">
    <property type="entry name" value="Class I glutamine amidotransferase-like"/>
    <property type="match status" value="1"/>
</dbReference>
<gene>
    <name evidence="2" type="ORF">J2751_000315</name>
</gene>
<dbReference type="AlphaFoldDB" id="A0A8T4GB44"/>
<dbReference type="OrthoDB" id="7388at2157"/>
<evidence type="ECO:0000259" key="1">
    <source>
        <dbReference type="Pfam" id="PF00117"/>
    </source>
</evidence>